<dbReference type="GO" id="GO:0003677">
    <property type="term" value="F:DNA binding"/>
    <property type="evidence" value="ECO:0007669"/>
    <property type="project" value="UniProtKB-KW"/>
</dbReference>
<feature type="domain" description="HTH lysR-type" evidence="5">
    <location>
        <begin position="1"/>
        <end position="58"/>
    </location>
</feature>
<dbReference type="PROSITE" id="PS50931">
    <property type="entry name" value="HTH_LYSR"/>
    <property type="match status" value="1"/>
</dbReference>
<protein>
    <submittedName>
        <fullName evidence="7">Malolactic regulator</fullName>
    </submittedName>
</protein>
<reference evidence="8 9" key="1">
    <citation type="submission" date="2015-12" db="EMBL/GenBank/DDBJ databases">
        <authorList>
            <person name="Andreevskaya M."/>
        </authorList>
    </citation>
    <scope>NUCLEOTIDE SEQUENCE [LARGE SCALE GENOMIC DNA]</scope>
    <source>
        <strain evidence="6 9">KSL4-2</strain>
        <strain evidence="7 8">PL111</strain>
    </source>
</reference>
<comment type="caution">
    <text evidence="7">The sequence shown here is derived from an EMBL/GenBank/DDBJ whole genome shotgun (WGS) entry which is preliminary data.</text>
</comment>
<dbReference type="SUPFAM" id="SSF46785">
    <property type="entry name" value="Winged helix' DNA-binding domain"/>
    <property type="match status" value="1"/>
</dbReference>
<organism evidence="7 8">
    <name type="scientific">Leuconostoc inhae</name>
    <dbReference type="NCBI Taxonomy" id="178001"/>
    <lineage>
        <taxon>Bacteria</taxon>
        <taxon>Bacillati</taxon>
        <taxon>Bacillota</taxon>
        <taxon>Bacilli</taxon>
        <taxon>Lactobacillales</taxon>
        <taxon>Lactobacillaceae</taxon>
        <taxon>Leuconostoc</taxon>
    </lineage>
</organism>
<dbReference type="GeneID" id="61037599"/>
<dbReference type="EMBL" id="FBTU01000016">
    <property type="protein sequence ID" value="CUW10729.1"/>
    <property type="molecule type" value="Genomic_DNA"/>
</dbReference>
<evidence type="ECO:0000313" key="8">
    <source>
        <dbReference type="Proteomes" id="UP000198868"/>
    </source>
</evidence>
<keyword evidence="3" id="KW-0238">DNA-binding</keyword>
<dbReference type="PANTHER" id="PTHR30419:SF8">
    <property type="entry name" value="NITROGEN ASSIMILATION TRANSCRIPTIONAL ACTIVATOR-RELATED"/>
    <property type="match status" value="1"/>
</dbReference>
<dbReference type="EMBL" id="FBTB01000010">
    <property type="protein sequence ID" value="CUW09658.1"/>
    <property type="molecule type" value="Genomic_DNA"/>
</dbReference>
<evidence type="ECO:0000259" key="5">
    <source>
        <dbReference type="PROSITE" id="PS50931"/>
    </source>
</evidence>
<evidence type="ECO:0000313" key="9">
    <source>
        <dbReference type="Proteomes" id="UP000199047"/>
    </source>
</evidence>
<dbReference type="GO" id="GO:0005829">
    <property type="term" value="C:cytosol"/>
    <property type="evidence" value="ECO:0007669"/>
    <property type="project" value="TreeGrafter"/>
</dbReference>
<evidence type="ECO:0000256" key="4">
    <source>
        <dbReference type="ARBA" id="ARBA00023163"/>
    </source>
</evidence>
<keyword evidence="4" id="KW-0804">Transcription</keyword>
<evidence type="ECO:0000313" key="7">
    <source>
        <dbReference type="EMBL" id="CUW10729.1"/>
    </source>
</evidence>
<proteinExistence type="inferred from homology"/>
<dbReference type="RefSeq" id="WP_013231548.1">
    <property type="nucleotide sequence ID" value="NZ_FBSX01000024.1"/>
</dbReference>
<keyword evidence="2" id="KW-0805">Transcription regulation</keyword>
<dbReference type="Proteomes" id="UP000199047">
    <property type="component" value="Unassembled WGS sequence"/>
</dbReference>
<evidence type="ECO:0000256" key="1">
    <source>
        <dbReference type="ARBA" id="ARBA00009437"/>
    </source>
</evidence>
<dbReference type="PANTHER" id="PTHR30419">
    <property type="entry name" value="HTH-TYPE TRANSCRIPTIONAL REGULATOR YBHD"/>
    <property type="match status" value="1"/>
</dbReference>
<keyword evidence="9" id="KW-1185">Reference proteome</keyword>
<dbReference type="InterPro" id="IPR036390">
    <property type="entry name" value="WH_DNA-bd_sf"/>
</dbReference>
<dbReference type="GO" id="GO:0003700">
    <property type="term" value="F:DNA-binding transcription factor activity"/>
    <property type="evidence" value="ECO:0007669"/>
    <property type="project" value="InterPro"/>
</dbReference>
<dbReference type="PRINTS" id="PR00039">
    <property type="entry name" value="HTHLYSR"/>
</dbReference>
<dbReference type="Pfam" id="PF03466">
    <property type="entry name" value="LysR_substrate"/>
    <property type="match status" value="1"/>
</dbReference>
<evidence type="ECO:0000256" key="2">
    <source>
        <dbReference type="ARBA" id="ARBA00023015"/>
    </source>
</evidence>
<dbReference type="AlphaFoldDB" id="A0AAN2QVH9"/>
<sequence>MQINDLKYYNELYNKKNFTKVAKHFNISQPSISSAIKRLENFFQVKLVIRGNTQSELVFTQSGEQLHQHTVSILNELNSAKHELDHLKSRTTTIGLPPILKNAYFTKIAIAAREFDRQFNINNMAIYEAGSNYLKQALMAGEIDIALLGALNMPQDDELLIIPFIRANFCVYISKNNPLSKKSHLYFSDLQKQAFVALDSSFVHNQAIKKMSQQAGFRPKYFMKTNDIHFLMNLISENLGVAILTDIVKTTASDIVVLPLLDEPQPFFTGSIAFRKNHLLTNEEKMLVDTLSK</sequence>
<accession>A0AAN2QVH9</accession>
<dbReference type="InterPro" id="IPR000847">
    <property type="entry name" value="LysR_HTH_N"/>
</dbReference>
<dbReference type="SUPFAM" id="SSF53850">
    <property type="entry name" value="Periplasmic binding protein-like II"/>
    <property type="match status" value="1"/>
</dbReference>
<name>A0AAN2QVH9_9LACO</name>
<gene>
    <name evidence="6" type="ORF">KSL4_1588</name>
    <name evidence="7" type="ORF">PL111_1645</name>
</gene>
<evidence type="ECO:0000313" key="6">
    <source>
        <dbReference type="EMBL" id="CUW09658.1"/>
    </source>
</evidence>
<dbReference type="Pfam" id="PF00126">
    <property type="entry name" value="HTH_1"/>
    <property type="match status" value="1"/>
</dbReference>
<dbReference type="InterPro" id="IPR050950">
    <property type="entry name" value="HTH-type_LysR_regulators"/>
</dbReference>
<dbReference type="Gene3D" id="1.10.10.10">
    <property type="entry name" value="Winged helix-like DNA-binding domain superfamily/Winged helix DNA-binding domain"/>
    <property type="match status" value="1"/>
</dbReference>
<dbReference type="Proteomes" id="UP000198868">
    <property type="component" value="Unassembled WGS sequence"/>
</dbReference>
<dbReference type="Gene3D" id="3.40.190.290">
    <property type="match status" value="1"/>
</dbReference>
<dbReference type="InterPro" id="IPR005119">
    <property type="entry name" value="LysR_subst-bd"/>
</dbReference>
<dbReference type="InterPro" id="IPR036388">
    <property type="entry name" value="WH-like_DNA-bd_sf"/>
</dbReference>
<comment type="similarity">
    <text evidence="1">Belongs to the LysR transcriptional regulatory family.</text>
</comment>
<evidence type="ECO:0000256" key="3">
    <source>
        <dbReference type="ARBA" id="ARBA00023125"/>
    </source>
</evidence>